<protein>
    <recommendedName>
        <fullName evidence="1">Orc1-like AAA ATPase domain-containing protein</fullName>
    </recommendedName>
</protein>
<accession>A0A8C6WZI6</accession>
<feature type="domain" description="Orc1-like AAA ATPase" evidence="1">
    <location>
        <begin position="18"/>
        <end position="170"/>
    </location>
</feature>
<keyword evidence="3" id="KW-1185">Reference proteome</keyword>
<proteinExistence type="predicted"/>
<sequence length="223" mass="23862">MTSSGTCASSSSLLKGRRFYCREWAVEKLRRCLDARSAPGHAPGVLITGGPGAGKTAMCTEIVWPTSKAGQASGLAQRCLAYHFCHREEQSSATAWRFVLGLVEQMRSSELLGPGYEEILKTPAVSAVLEPLVCQRDPEDVFKRAVLAPLLELPAPPQPLLLLVDALDLSPPVDTGLGAPSHRYWPRTCTCSQTGCCSSAPCGDRTRPSAKCSQVSVACAWTT</sequence>
<dbReference type="InterPro" id="IPR027417">
    <property type="entry name" value="P-loop_NTPase"/>
</dbReference>
<name>A0A8C6WZI6_9GOBI</name>
<evidence type="ECO:0000313" key="3">
    <source>
        <dbReference type="Proteomes" id="UP000694523"/>
    </source>
</evidence>
<evidence type="ECO:0000259" key="1">
    <source>
        <dbReference type="Pfam" id="PF13191"/>
    </source>
</evidence>
<dbReference type="InterPro" id="IPR041664">
    <property type="entry name" value="AAA_16"/>
</dbReference>
<reference evidence="2" key="2">
    <citation type="submission" date="2025-09" db="UniProtKB">
        <authorList>
            <consortium name="Ensembl"/>
        </authorList>
    </citation>
    <scope>IDENTIFICATION</scope>
</reference>
<dbReference type="Ensembl" id="ENSNMLT00000047797.1">
    <property type="protein sequence ID" value="ENSNMLP00000043044.1"/>
    <property type="gene ID" value="ENSNMLG00000026186.1"/>
</dbReference>
<evidence type="ECO:0000313" key="2">
    <source>
        <dbReference type="Ensembl" id="ENSNMLP00000043044.1"/>
    </source>
</evidence>
<reference evidence="2" key="1">
    <citation type="submission" date="2025-08" db="UniProtKB">
        <authorList>
            <consortium name="Ensembl"/>
        </authorList>
    </citation>
    <scope>IDENTIFICATION</scope>
</reference>
<dbReference type="SUPFAM" id="SSF52540">
    <property type="entry name" value="P-loop containing nucleoside triphosphate hydrolases"/>
    <property type="match status" value="1"/>
</dbReference>
<dbReference type="AlphaFoldDB" id="A0A8C6WZI6"/>
<dbReference type="Proteomes" id="UP000694523">
    <property type="component" value="Unplaced"/>
</dbReference>
<organism evidence="2 3">
    <name type="scientific">Neogobius melanostomus</name>
    <name type="common">round goby</name>
    <dbReference type="NCBI Taxonomy" id="47308"/>
    <lineage>
        <taxon>Eukaryota</taxon>
        <taxon>Metazoa</taxon>
        <taxon>Chordata</taxon>
        <taxon>Craniata</taxon>
        <taxon>Vertebrata</taxon>
        <taxon>Euteleostomi</taxon>
        <taxon>Actinopterygii</taxon>
        <taxon>Neopterygii</taxon>
        <taxon>Teleostei</taxon>
        <taxon>Neoteleostei</taxon>
        <taxon>Acanthomorphata</taxon>
        <taxon>Gobiaria</taxon>
        <taxon>Gobiiformes</taxon>
        <taxon>Gobioidei</taxon>
        <taxon>Gobiidae</taxon>
        <taxon>Benthophilinae</taxon>
        <taxon>Neogobiini</taxon>
        <taxon>Neogobius</taxon>
    </lineage>
</organism>
<dbReference type="Pfam" id="PF13191">
    <property type="entry name" value="AAA_16"/>
    <property type="match status" value="1"/>
</dbReference>